<dbReference type="KEGG" id="sman:C12CBH8_14460"/>
<gene>
    <name evidence="2" type="ORF">C12CBH8_14460</name>
</gene>
<dbReference type="GO" id="GO:0006355">
    <property type="term" value="P:regulation of DNA-templated transcription"/>
    <property type="evidence" value="ECO:0007669"/>
    <property type="project" value="InterPro"/>
</dbReference>
<evidence type="ECO:0000313" key="2">
    <source>
        <dbReference type="EMBL" id="BCI60807.1"/>
    </source>
</evidence>
<accession>A0A7I8D1W7</accession>
<name>A0A7I8D1W7_9FIRM</name>
<protein>
    <recommendedName>
        <fullName evidence="1">HTH merR-type domain-containing protein</fullName>
    </recommendedName>
</protein>
<feature type="domain" description="HTH merR-type" evidence="1">
    <location>
        <begin position="1"/>
        <end position="66"/>
    </location>
</feature>
<dbReference type="GO" id="GO:0003677">
    <property type="term" value="F:DNA binding"/>
    <property type="evidence" value="ECO:0007669"/>
    <property type="project" value="InterPro"/>
</dbReference>
<dbReference type="EMBL" id="AP023321">
    <property type="protein sequence ID" value="BCI60807.1"/>
    <property type="molecule type" value="Genomic_DNA"/>
</dbReference>
<dbReference type="Pfam" id="PF13411">
    <property type="entry name" value="MerR_1"/>
    <property type="match status" value="1"/>
</dbReference>
<dbReference type="SUPFAM" id="SSF46955">
    <property type="entry name" value="Putative DNA-binding domain"/>
    <property type="match status" value="1"/>
</dbReference>
<evidence type="ECO:0000313" key="3">
    <source>
        <dbReference type="Proteomes" id="UP000593890"/>
    </source>
</evidence>
<proteinExistence type="predicted"/>
<dbReference type="Gene3D" id="1.10.1660.10">
    <property type="match status" value="1"/>
</dbReference>
<dbReference type="Proteomes" id="UP000593890">
    <property type="component" value="Chromosome"/>
</dbReference>
<dbReference type="AlphaFoldDB" id="A0A7I8D1W7"/>
<keyword evidence="3" id="KW-1185">Reference proteome</keyword>
<organism evidence="2 3">
    <name type="scientific">Solibaculum mannosilyticum</name>
    <dbReference type="NCBI Taxonomy" id="2780922"/>
    <lineage>
        <taxon>Bacteria</taxon>
        <taxon>Bacillati</taxon>
        <taxon>Bacillota</taxon>
        <taxon>Clostridia</taxon>
        <taxon>Eubacteriales</taxon>
        <taxon>Oscillospiraceae</taxon>
        <taxon>Solibaculum</taxon>
    </lineage>
</organism>
<sequence>MTLQEASKCLNLKIETLNFYENNGLLKGAKSDDDSTDYQETELRRTIQFHFLLKAGMDLNTLKHLITLMNAKSNTDADQVRILRKCRYQLLEEIHEKQQLLDQVDYLIHEINGRKVKGG</sequence>
<dbReference type="InterPro" id="IPR009061">
    <property type="entry name" value="DNA-bd_dom_put_sf"/>
</dbReference>
<dbReference type="RefSeq" id="WP_215532901.1">
    <property type="nucleotide sequence ID" value="NZ_AP023321.1"/>
</dbReference>
<reference evidence="3" key="1">
    <citation type="submission" date="2020-07" db="EMBL/GenBank/DDBJ databases">
        <title>Complete genome sequencing of Clostridia bacterium strain 12CBH8.</title>
        <authorList>
            <person name="Sakamoto M."/>
            <person name="Murakami T."/>
            <person name="Mori H."/>
        </authorList>
    </citation>
    <scope>NUCLEOTIDE SEQUENCE [LARGE SCALE GENOMIC DNA]</scope>
    <source>
        <strain evidence="3">12CBH8</strain>
    </source>
</reference>
<evidence type="ECO:0000259" key="1">
    <source>
        <dbReference type="Pfam" id="PF13411"/>
    </source>
</evidence>
<dbReference type="InterPro" id="IPR000551">
    <property type="entry name" value="MerR-type_HTH_dom"/>
</dbReference>